<accession>A0AAD4VZI6</accession>
<organism evidence="1 2">
    <name type="scientific">Prunus dulcis</name>
    <name type="common">Almond</name>
    <name type="synonym">Amygdalus dulcis</name>
    <dbReference type="NCBI Taxonomy" id="3755"/>
    <lineage>
        <taxon>Eukaryota</taxon>
        <taxon>Viridiplantae</taxon>
        <taxon>Streptophyta</taxon>
        <taxon>Embryophyta</taxon>
        <taxon>Tracheophyta</taxon>
        <taxon>Spermatophyta</taxon>
        <taxon>Magnoliopsida</taxon>
        <taxon>eudicotyledons</taxon>
        <taxon>Gunneridae</taxon>
        <taxon>Pentapetalae</taxon>
        <taxon>rosids</taxon>
        <taxon>fabids</taxon>
        <taxon>Rosales</taxon>
        <taxon>Rosaceae</taxon>
        <taxon>Amygdaloideae</taxon>
        <taxon>Amygdaleae</taxon>
        <taxon>Prunus</taxon>
    </lineage>
</organism>
<reference evidence="1 2" key="1">
    <citation type="journal article" date="2022" name="G3 (Bethesda)">
        <title>Whole-genome sequence and methylome profiling of the almond [Prunus dulcis (Mill.) D.A. Webb] cultivar 'Nonpareil'.</title>
        <authorList>
            <person name="D'Amico-Willman K.M."/>
            <person name="Ouma W.Z."/>
            <person name="Meulia T."/>
            <person name="Sideli G.M."/>
            <person name="Gradziel T.M."/>
            <person name="Fresnedo-Ramirez J."/>
        </authorList>
    </citation>
    <scope>NUCLEOTIDE SEQUENCE [LARGE SCALE GENOMIC DNA]</scope>
    <source>
        <strain evidence="1">Clone GOH B32 T37-40</strain>
    </source>
</reference>
<dbReference type="AlphaFoldDB" id="A0AAD4VZI6"/>
<dbReference type="Proteomes" id="UP001054821">
    <property type="component" value="Chromosome 4"/>
</dbReference>
<gene>
    <name evidence="1" type="ORF">L3X38_024287</name>
</gene>
<proteinExistence type="predicted"/>
<comment type="caution">
    <text evidence="1">The sequence shown here is derived from an EMBL/GenBank/DDBJ whole genome shotgun (WGS) entry which is preliminary data.</text>
</comment>
<name>A0AAD4VZI6_PRUDU</name>
<evidence type="ECO:0000313" key="1">
    <source>
        <dbReference type="EMBL" id="KAI5334154.1"/>
    </source>
</evidence>
<protein>
    <submittedName>
        <fullName evidence="1">Uncharacterized protein</fullName>
    </submittedName>
</protein>
<evidence type="ECO:0000313" key="2">
    <source>
        <dbReference type="Proteomes" id="UP001054821"/>
    </source>
</evidence>
<sequence length="189" mass="21456">MIQDGKWLGIGNTIMKRSTLIHRKKDSTEKHDSAIMQEPEEGSCRPSLQVVMPQKLQQAKLAMEEEDSDNMSEDENNDWLNYKLNHEEFKAALGLKVKDEDSQALEERQHNHVLAFIFGTTEEIDESTIVKPGATIIESTMQPEPIEVDPEKEALGNQAIETKEETALQKIMPINMVYILPAFYISIEG</sequence>
<dbReference type="EMBL" id="JAJFAZ020000004">
    <property type="protein sequence ID" value="KAI5334154.1"/>
    <property type="molecule type" value="Genomic_DNA"/>
</dbReference>
<keyword evidence="2" id="KW-1185">Reference proteome</keyword>